<accession>A0ABD4XVN1</accession>
<dbReference type="Pfam" id="PF06037">
    <property type="entry name" value="DUF922"/>
    <property type="match status" value="1"/>
</dbReference>
<dbReference type="GO" id="GO:0008233">
    <property type="term" value="F:peptidase activity"/>
    <property type="evidence" value="ECO:0007669"/>
    <property type="project" value="UniProtKB-KW"/>
</dbReference>
<reference evidence="1" key="1">
    <citation type="submission" date="2022-09" db="EMBL/GenBank/DDBJ databases">
        <title>Intensive care unit water sources are persistently colonized with multi-drug resistant bacteria and are the site of extensive horizontal gene transfer of antibiotic resistance genes.</title>
        <authorList>
            <person name="Diorio-Toth L."/>
        </authorList>
    </citation>
    <scope>NUCLEOTIDE SEQUENCE</scope>
    <source>
        <strain evidence="1">GD03864</strain>
    </source>
</reference>
<name>A0ABD4XVN1_STUST</name>
<proteinExistence type="predicted"/>
<gene>
    <name evidence="1" type="ORF">N5D09_02290</name>
</gene>
<evidence type="ECO:0000313" key="2">
    <source>
        <dbReference type="Proteomes" id="UP001161139"/>
    </source>
</evidence>
<comment type="caution">
    <text evidence="1">The sequence shown here is derived from an EMBL/GenBank/DDBJ whole genome shotgun (WGS) entry which is preliminary data.</text>
</comment>
<evidence type="ECO:0000313" key="1">
    <source>
        <dbReference type="EMBL" id="MDH0686913.1"/>
    </source>
</evidence>
<keyword evidence="1" id="KW-0378">Hydrolase</keyword>
<dbReference type="RefSeq" id="WP_279648927.1">
    <property type="nucleotide sequence ID" value="NZ_JAOCDG010000003.1"/>
</dbReference>
<dbReference type="GO" id="GO:0006508">
    <property type="term" value="P:proteolysis"/>
    <property type="evidence" value="ECO:0007669"/>
    <property type="project" value="UniProtKB-KW"/>
</dbReference>
<dbReference type="Proteomes" id="UP001161139">
    <property type="component" value="Unassembled WGS sequence"/>
</dbReference>
<keyword evidence="1" id="KW-0645">Protease</keyword>
<dbReference type="InterPro" id="IPR010321">
    <property type="entry name" value="DUF922"/>
</dbReference>
<dbReference type="EMBL" id="JAOCDG010000003">
    <property type="protein sequence ID" value="MDH0686913.1"/>
    <property type="molecule type" value="Genomic_DNA"/>
</dbReference>
<sequence>MALAAFCLFSASLSAGQDDQLIEQLGDRLLDRGSAPAYSIPVGDGMRLLVTQAFKTYPVSGDNWTSVMASLRRSPLDVHGSIAYGLTRAGWKWTYQVLEHDRLCTIHGFDLALDLVVVLPELVRSRLGPEEMALWKEYADGVAQHERIHAQDALDVGVRLLKTLAEMPGAASCSDLQKQVEGVHAREMEWFQARATEVDAQRMGFPARFR</sequence>
<dbReference type="AlphaFoldDB" id="A0ABD4XVN1"/>
<protein>
    <submittedName>
        <fullName evidence="1">DUF922 domain-containing Zn-dependent protease</fullName>
    </submittedName>
</protein>
<organism evidence="1 2">
    <name type="scientific">Stutzerimonas stutzeri</name>
    <name type="common">Pseudomonas stutzeri</name>
    <dbReference type="NCBI Taxonomy" id="316"/>
    <lineage>
        <taxon>Bacteria</taxon>
        <taxon>Pseudomonadati</taxon>
        <taxon>Pseudomonadota</taxon>
        <taxon>Gammaproteobacteria</taxon>
        <taxon>Pseudomonadales</taxon>
        <taxon>Pseudomonadaceae</taxon>
        <taxon>Stutzerimonas</taxon>
    </lineage>
</organism>